<dbReference type="InterPro" id="IPR051600">
    <property type="entry name" value="Beta-PGM-like"/>
</dbReference>
<dbReference type="Gene3D" id="1.10.150.240">
    <property type="entry name" value="Putative phosphatase, domain 2"/>
    <property type="match status" value="1"/>
</dbReference>
<dbReference type="GO" id="GO:0003824">
    <property type="term" value="F:catalytic activity"/>
    <property type="evidence" value="ECO:0007669"/>
    <property type="project" value="UniProtKB-ARBA"/>
</dbReference>
<evidence type="ECO:0000256" key="5">
    <source>
        <dbReference type="SAM" id="MobiDB-lite"/>
    </source>
</evidence>
<dbReference type="InterPro" id="IPR023214">
    <property type="entry name" value="HAD_sf"/>
</dbReference>
<dbReference type="InterPro" id="IPR006439">
    <property type="entry name" value="HAD-SF_hydro_IA"/>
</dbReference>
<dbReference type="EMBL" id="FZOF01000015">
    <property type="protein sequence ID" value="SNT13556.1"/>
    <property type="molecule type" value="Genomic_DNA"/>
</dbReference>
<dbReference type="CDD" id="cd07526">
    <property type="entry name" value="HAD_BPGM_like"/>
    <property type="match status" value="1"/>
</dbReference>
<dbReference type="Proteomes" id="UP000198280">
    <property type="component" value="Unassembled WGS sequence"/>
</dbReference>
<proteinExistence type="inferred from homology"/>
<organism evidence="6 7">
    <name type="scientific">Actinacidiphila glaucinigra</name>
    <dbReference type="NCBI Taxonomy" id="235986"/>
    <lineage>
        <taxon>Bacteria</taxon>
        <taxon>Bacillati</taxon>
        <taxon>Actinomycetota</taxon>
        <taxon>Actinomycetes</taxon>
        <taxon>Kitasatosporales</taxon>
        <taxon>Streptomycetaceae</taxon>
        <taxon>Actinacidiphila</taxon>
    </lineage>
</organism>
<comment type="similarity">
    <text evidence="2">Belongs to the HAD-like hydrolase superfamily. CbbY/CbbZ/Gph/YieH family.</text>
</comment>
<evidence type="ECO:0000256" key="4">
    <source>
        <dbReference type="ARBA" id="ARBA00022842"/>
    </source>
</evidence>
<feature type="compositionally biased region" description="Basic and acidic residues" evidence="5">
    <location>
        <begin position="1"/>
        <end position="10"/>
    </location>
</feature>
<sequence>MSPFRRDAVPRRPSMMGEGCRRTGGFSPDRPDPVPDYSGAVRYDLVIFDNDGVLVDSEPLSNRILAGLLTELGHPTTYEESVRDYMGAAMHRVHDLVAERTGRQLPADFDATYYARVFEGFRRELEPVPGVVTVLGKLAADGVPYCVASSGSHERIRVALKKTELYGYFGEERIFSSQDVGRGKPAPDLFLHAARTMGVAPERCAVVEDSPLGVRAAVAAGMDAYAFTAMTPAEKLAGARELFGDMAELPAKLFV</sequence>
<dbReference type="InterPro" id="IPR023198">
    <property type="entry name" value="PGP-like_dom2"/>
</dbReference>
<dbReference type="PANTHER" id="PTHR46193">
    <property type="entry name" value="6-PHOSPHOGLUCONATE PHOSPHATASE"/>
    <property type="match status" value="1"/>
</dbReference>
<dbReference type="SFLD" id="SFLDS00003">
    <property type="entry name" value="Haloacid_Dehalogenase"/>
    <property type="match status" value="1"/>
</dbReference>
<evidence type="ECO:0000256" key="3">
    <source>
        <dbReference type="ARBA" id="ARBA00022723"/>
    </source>
</evidence>
<protein>
    <submittedName>
        <fullName evidence="6">Haloacid dehalogenase superfamily, subfamily IA, variant 3 with third motif having DD or ED</fullName>
    </submittedName>
</protein>
<keyword evidence="4" id="KW-0460">Magnesium</keyword>
<feature type="region of interest" description="Disordered" evidence="5">
    <location>
        <begin position="1"/>
        <end position="33"/>
    </location>
</feature>
<dbReference type="SFLD" id="SFLDG01129">
    <property type="entry name" value="C1.5:_HAD__Beta-PGM__Phosphata"/>
    <property type="match status" value="1"/>
</dbReference>
<evidence type="ECO:0000256" key="2">
    <source>
        <dbReference type="ARBA" id="ARBA00006171"/>
    </source>
</evidence>
<evidence type="ECO:0000313" key="6">
    <source>
        <dbReference type="EMBL" id="SNT13556.1"/>
    </source>
</evidence>
<name>A0A239K552_9ACTN</name>
<dbReference type="SUPFAM" id="SSF56784">
    <property type="entry name" value="HAD-like"/>
    <property type="match status" value="1"/>
</dbReference>
<dbReference type="AlphaFoldDB" id="A0A239K552"/>
<comment type="cofactor">
    <cofactor evidence="1">
        <name>Mg(2+)</name>
        <dbReference type="ChEBI" id="CHEBI:18420"/>
    </cofactor>
</comment>
<gene>
    <name evidence="6" type="ORF">SAMN05216252_1153</name>
</gene>
<dbReference type="InterPro" id="IPR036412">
    <property type="entry name" value="HAD-like_sf"/>
</dbReference>
<accession>A0A239K552</accession>
<evidence type="ECO:0000256" key="1">
    <source>
        <dbReference type="ARBA" id="ARBA00001946"/>
    </source>
</evidence>
<dbReference type="GO" id="GO:0046872">
    <property type="term" value="F:metal ion binding"/>
    <property type="evidence" value="ECO:0007669"/>
    <property type="project" value="UniProtKB-KW"/>
</dbReference>
<keyword evidence="7" id="KW-1185">Reference proteome</keyword>
<dbReference type="Pfam" id="PF00702">
    <property type="entry name" value="Hydrolase"/>
    <property type="match status" value="1"/>
</dbReference>
<dbReference type="PANTHER" id="PTHR46193:SF10">
    <property type="entry name" value="6-PHOSPHOGLUCONATE PHOSPHATASE"/>
    <property type="match status" value="1"/>
</dbReference>
<reference evidence="6 7" key="1">
    <citation type="submission" date="2017-06" db="EMBL/GenBank/DDBJ databases">
        <authorList>
            <person name="Kim H.J."/>
            <person name="Triplett B.A."/>
        </authorList>
    </citation>
    <scope>NUCLEOTIDE SEQUENCE [LARGE SCALE GENOMIC DNA]</scope>
    <source>
        <strain evidence="6 7">CGMCC 4.1858</strain>
    </source>
</reference>
<dbReference type="NCBIfam" id="TIGR01509">
    <property type="entry name" value="HAD-SF-IA-v3"/>
    <property type="match status" value="1"/>
</dbReference>
<evidence type="ECO:0000313" key="7">
    <source>
        <dbReference type="Proteomes" id="UP000198280"/>
    </source>
</evidence>
<dbReference type="SFLD" id="SFLDG01135">
    <property type="entry name" value="C1.5.6:_HAD__Beta-PGM__Phospha"/>
    <property type="match status" value="1"/>
</dbReference>
<dbReference type="Gene3D" id="3.40.50.1000">
    <property type="entry name" value="HAD superfamily/HAD-like"/>
    <property type="match status" value="1"/>
</dbReference>
<keyword evidence="3" id="KW-0479">Metal-binding</keyword>